<organism evidence="5 6">
    <name type="scientific">Aphanomyces stellatus</name>
    <dbReference type="NCBI Taxonomy" id="120398"/>
    <lineage>
        <taxon>Eukaryota</taxon>
        <taxon>Sar</taxon>
        <taxon>Stramenopiles</taxon>
        <taxon>Oomycota</taxon>
        <taxon>Saprolegniomycetes</taxon>
        <taxon>Saprolegniales</taxon>
        <taxon>Verrucalvaceae</taxon>
        <taxon>Aphanomyces</taxon>
    </lineage>
</organism>
<reference evidence="4" key="2">
    <citation type="submission" date="2019-06" db="EMBL/GenBank/DDBJ databases">
        <title>Genomics analysis of Aphanomyces spp. identifies a new class of oomycete effector associated with host adaptation.</title>
        <authorList>
            <person name="Gaulin E."/>
        </authorList>
    </citation>
    <scope>NUCLEOTIDE SEQUENCE</scope>
    <source>
        <strain evidence="4">CBS 578.67</strain>
    </source>
</reference>
<feature type="compositionally biased region" description="Acidic residues" evidence="1">
    <location>
        <begin position="722"/>
        <end position="731"/>
    </location>
</feature>
<evidence type="ECO:0000313" key="5">
    <source>
        <dbReference type="EMBL" id="VFT98627.1"/>
    </source>
</evidence>
<feature type="region of interest" description="Disordered" evidence="1">
    <location>
        <begin position="703"/>
        <end position="731"/>
    </location>
</feature>
<protein>
    <submittedName>
        <fullName evidence="5">Aste57867_21959 protein</fullName>
    </submittedName>
</protein>
<dbReference type="InterPro" id="IPR036034">
    <property type="entry name" value="PDZ_sf"/>
</dbReference>
<feature type="signal peptide" evidence="2">
    <location>
        <begin position="1"/>
        <end position="18"/>
    </location>
</feature>
<evidence type="ECO:0000256" key="1">
    <source>
        <dbReference type="SAM" id="MobiDB-lite"/>
    </source>
</evidence>
<feature type="region of interest" description="Disordered" evidence="1">
    <location>
        <begin position="120"/>
        <end position="144"/>
    </location>
</feature>
<feature type="chain" id="PRO_5033827656" evidence="2">
    <location>
        <begin position="19"/>
        <end position="837"/>
    </location>
</feature>
<evidence type="ECO:0000256" key="2">
    <source>
        <dbReference type="SAM" id="SignalP"/>
    </source>
</evidence>
<feature type="domain" description="PDZ" evidence="3">
    <location>
        <begin position="745"/>
        <end position="816"/>
    </location>
</feature>
<reference evidence="5 6" key="1">
    <citation type="submission" date="2019-03" db="EMBL/GenBank/DDBJ databases">
        <authorList>
            <person name="Gaulin E."/>
            <person name="Dumas B."/>
        </authorList>
    </citation>
    <scope>NUCLEOTIDE SEQUENCE [LARGE SCALE GENOMIC DNA]</scope>
    <source>
        <strain evidence="5">CBS 568.67</strain>
    </source>
</reference>
<dbReference type="SUPFAM" id="SSF50156">
    <property type="entry name" value="PDZ domain-like"/>
    <property type="match status" value="3"/>
</dbReference>
<keyword evidence="2" id="KW-0732">Signal</keyword>
<sequence>MAAVRHALIWLPFQVALALRAPRQKCLRFHLLSTSDADPDCFDRGTPVEKQRAPGHRRAIPLAAFETAERKIESACAPKIGIEMGRTKVNPRVPTALRRTSSYGNLPIHGVRGALFSTDIASKDNNDNPVAPSGQGPEHTTSQVEGCKVGRMTPSVQEPNVDVGGICKIAHDADIVMDEELGNNDDDGVRFSIFGDPTEDARDSKAPRPFTKHTFKKFFSLPTVVTTALEKRSKALHPSLSSLSHDDATALLEVRSPSPVAILDNPAHDDALVLHVSYDPWTASCAAFRRLKFIVWRGGVPGFHVHLSDSGSIVVDNVTGPLAWTEGVRAGDELVAIGGVSVVGMDASAAMGMLHMSDIPTVIRLRAPVATLVTTYAVTVQPHQKLGVTFASDGPDAVAVVNRITDRADAIARACGISCGDVLVDVAGQDAVTCGLAAAMHRLAALPKPLTLTFQRLVKTDVLPTSIVPANSTLRMSTFLSPRPSERSTAARLSIMATTVDDSRAELFILWRSGPLGVTFVECAATGLPKVNRLTGKGRTPMIDRVQHGYTLATINGDATPPSFDQACDLLARSEKPILLLFRPPPPAPLLLSPVVHVSLISNAVSPRSVAVHMPGPNEYEILWERAPLGLVLGMTGGRSLPYVKRIKSDCTLRLKRNIVADALVAVNNIATDQLAPHALVELFRAAPFPVVLRFRPKPVDRTVIRSSNDDDDDIVGRPSSDDDDANEDDPSNFGRSYNLVWQGGELGLTFEPVALAVAVKRVLPGGCARQSNMVHIGDVLTSVNGRGLAQMSFRDTMMHLLELRKPVILGFERDSVCKFEDDEEDDEDIPMGPTQL</sequence>
<name>A0A485LJK3_9STRA</name>
<dbReference type="EMBL" id="VJMH01007012">
    <property type="protein sequence ID" value="KAF0686254.1"/>
    <property type="molecule type" value="Genomic_DNA"/>
</dbReference>
<dbReference type="PROSITE" id="PS50106">
    <property type="entry name" value="PDZ"/>
    <property type="match status" value="1"/>
</dbReference>
<dbReference type="Proteomes" id="UP000332933">
    <property type="component" value="Unassembled WGS sequence"/>
</dbReference>
<dbReference type="EMBL" id="CAADRA010007038">
    <property type="protein sequence ID" value="VFT98627.1"/>
    <property type="molecule type" value="Genomic_DNA"/>
</dbReference>
<evidence type="ECO:0000313" key="4">
    <source>
        <dbReference type="EMBL" id="KAF0686254.1"/>
    </source>
</evidence>
<dbReference type="OrthoDB" id="67717at2759"/>
<dbReference type="SMART" id="SM00228">
    <property type="entry name" value="PDZ"/>
    <property type="match status" value="3"/>
</dbReference>
<keyword evidence="6" id="KW-1185">Reference proteome</keyword>
<dbReference type="AlphaFoldDB" id="A0A485LJK3"/>
<gene>
    <name evidence="5" type="primary">Aste57867_21959</name>
    <name evidence="4" type="ORF">As57867_021890</name>
    <name evidence="5" type="ORF">ASTE57867_21959</name>
</gene>
<dbReference type="PANTHER" id="PTHR19964:SF92">
    <property type="entry name" value="PATJ HOMOLOG"/>
    <property type="match status" value="1"/>
</dbReference>
<dbReference type="Gene3D" id="2.30.42.10">
    <property type="match status" value="2"/>
</dbReference>
<dbReference type="InterPro" id="IPR001478">
    <property type="entry name" value="PDZ"/>
</dbReference>
<evidence type="ECO:0000313" key="6">
    <source>
        <dbReference type="Proteomes" id="UP000332933"/>
    </source>
</evidence>
<accession>A0A485LJK3</accession>
<evidence type="ECO:0000259" key="3">
    <source>
        <dbReference type="PROSITE" id="PS50106"/>
    </source>
</evidence>
<dbReference type="InterPro" id="IPR051342">
    <property type="entry name" value="PDZ_scaffold"/>
</dbReference>
<dbReference type="PANTHER" id="PTHR19964">
    <property type="entry name" value="MULTIPLE PDZ DOMAIN PROTEIN"/>
    <property type="match status" value="1"/>
</dbReference>
<proteinExistence type="predicted"/>
<dbReference type="Pfam" id="PF00595">
    <property type="entry name" value="PDZ"/>
    <property type="match status" value="1"/>
</dbReference>